<protein>
    <submittedName>
        <fullName evidence="1">Isoprenyl transferase</fullName>
    </submittedName>
</protein>
<dbReference type="EMBL" id="CP066744">
    <property type="protein sequence ID" value="QQK07681.1"/>
    <property type="molecule type" value="Genomic_DNA"/>
</dbReference>
<name>A0AC61MTF6_9FIRM</name>
<proteinExistence type="predicted"/>
<accession>A0AC61MTF6</accession>
<keyword evidence="1" id="KW-0808">Transferase</keyword>
<sequence length="243" mass="27824">MQESLLNKIDSNNIPKHVAIILDGNGRWAKKRFLPRFKGHQEGMKRVVEIVEVASNIGIEFLSVYAFSTENWKRPVLEVNSLMDLLVYYVEIQLDKLKKNNVKVITLGDISKLPTKAKNAIVKACNETSTNTGMVLNIALNYGGRDDIVNATKNILEDFNLGKININNIDEDIFKNYLYTTNQPDVDLLIRSGGDMRLSNFLLYQTAYAELYFTNCLWPDFKEDELFKAIIDYQSRNRRFGGV</sequence>
<reference evidence="1 2" key="1">
    <citation type="journal article" date="2022" name="Int. J. Syst. Evol. Microbiol.">
        <title>Miniphocaeibacter halophilus sp. nov., an ammonium-tolerant acetate-producing bacterium isolated from a biogas system.</title>
        <authorList>
            <person name="Schnurer A."/>
            <person name="Singh A."/>
            <person name="Bi S."/>
            <person name="Qiao W."/>
            <person name="Westerholm M."/>
        </authorList>
    </citation>
    <scope>NUCLEOTIDE SEQUENCE [LARGE SCALE GENOMIC DNA]</scope>
    <source>
        <strain evidence="1 2">AMB_01</strain>
    </source>
</reference>
<gene>
    <name evidence="1" type="ORF">JFY71_10380</name>
</gene>
<evidence type="ECO:0000313" key="1">
    <source>
        <dbReference type="EMBL" id="QQK07681.1"/>
    </source>
</evidence>
<keyword evidence="2" id="KW-1185">Reference proteome</keyword>
<evidence type="ECO:0000313" key="2">
    <source>
        <dbReference type="Proteomes" id="UP000595814"/>
    </source>
</evidence>
<organism evidence="1 2">
    <name type="scientific">Miniphocaeibacter halophilus</name>
    <dbReference type="NCBI Taxonomy" id="2931922"/>
    <lineage>
        <taxon>Bacteria</taxon>
        <taxon>Bacillati</taxon>
        <taxon>Bacillota</taxon>
        <taxon>Tissierellia</taxon>
        <taxon>Tissierellales</taxon>
        <taxon>Peptoniphilaceae</taxon>
        <taxon>Miniphocaeibacter</taxon>
    </lineage>
</organism>
<dbReference type="Proteomes" id="UP000595814">
    <property type="component" value="Chromosome"/>
</dbReference>